<evidence type="ECO:0000256" key="3">
    <source>
        <dbReference type="ARBA" id="ARBA00004496"/>
    </source>
</evidence>
<evidence type="ECO:0000256" key="11">
    <source>
        <dbReference type="ARBA" id="ARBA00023004"/>
    </source>
</evidence>
<dbReference type="PROSITE" id="PS50109">
    <property type="entry name" value="HIS_KIN"/>
    <property type="match status" value="1"/>
</dbReference>
<dbReference type="InterPro" id="IPR050482">
    <property type="entry name" value="Sensor_HK_TwoCompSys"/>
</dbReference>
<accession>A0A7K2IQZ1</accession>
<evidence type="ECO:0000256" key="17">
    <source>
        <dbReference type="SAM" id="Phobius"/>
    </source>
</evidence>
<reference evidence="19 20" key="1">
    <citation type="journal article" date="2019" name="Nat. Commun.">
        <title>The antimicrobial potential of Streptomyces from insect microbiomes.</title>
        <authorList>
            <person name="Chevrette M.G."/>
            <person name="Carlson C.M."/>
            <person name="Ortega H.E."/>
            <person name="Thomas C."/>
            <person name="Ananiev G.E."/>
            <person name="Barns K.J."/>
            <person name="Book A.J."/>
            <person name="Cagnazzo J."/>
            <person name="Carlos C."/>
            <person name="Flanigan W."/>
            <person name="Grubbs K.J."/>
            <person name="Horn H.A."/>
            <person name="Hoffmann F.M."/>
            <person name="Klassen J.L."/>
            <person name="Knack J.J."/>
            <person name="Lewin G.R."/>
            <person name="McDonald B.R."/>
            <person name="Muller L."/>
            <person name="Melo W.G.P."/>
            <person name="Pinto-Tomas A.A."/>
            <person name="Schmitz A."/>
            <person name="Wendt-Pienkowski E."/>
            <person name="Wildman S."/>
            <person name="Zhao M."/>
            <person name="Zhang F."/>
            <person name="Bugni T.S."/>
            <person name="Andes D.R."/>
            <person name="Pupo M.T."/>
            <person name="Currie C.R."/>
        </authorList>
    </citation>
    <scope>NUCLEOTIDE SEQUENCE [LARGE SCALE GENOMIC DNA]</scope>
    <source>
        <strain evidence="19 20">SID5840</strain>
    </source>
</reference>
<dbReference type="PANTHER" id="PTHR24421:SF62">
    <property type="entry name" value="SENSORY TRANSDUCTION HISTIDINE KINASE"/>
    <property type="match status" value="1"/>
</dbReference>
<evidence type="ECO:0000256" key="1">
    <source>
        <dbReference type="ARBA" id="ARBA00000085"/>
    </source>
</evidence>
<gene>
    <name evidence="19" type="ORF">GTW20_08875</name>
</gene>
<keyword evidence="17" id="KW-0812">Transmembrane</keyword>
<dbReference type="AlphaFoldDB" id="A0A7K2IQZ1"/>
<proteinExistence type="predicted"/>
<dbReference type="GO" id="GO:0046983">
    <property type="term" value="F:protein dimerization activity"/>
    <property type="evidence" value="ECO:0007669"/>
    <property type="project" value="InterPro"/>
</dbReference>
<comment type="subcellular location">
    <subcellularLocation>
        <location evidence="3">Cytoplasm</location>
    </subcellularLocation>
</comment>
<evidence type="ECO:0000313" key="20">
    <source>
        <dbReference type="Proteomes" id="UP000467124"/>
    </source>
</evidence>
<comment type="function">
    <text evidence="14">Member of the two-component regulatory system NreB/NreC involved in the control of dissimilatory nitrate/nitrite reduction in response to oxygen. NreB functions as a direct oxygen sensor histidine kinase which is autophosphorylated, in the absence of oxygen, probably at the conserved histidine residue, and transfers its phosphate group probably to a conserved aspartate residue of NreC. NreB/NreC activates the expression of the nitrate (narGHJI) and nitrite (nir) reductase operons, as well as the putative nitrate transporter gene narT.</text>
</comment>
<dbReference type="GO" id="GO:0016020">
    <property type="term" value="C:membrane"/>
    <property type="evidence" value="ECO:0007669"/>
    <property type="project" value="InterPro"/>
</dbReference>
<dbReference type="InterPro" id="IPR004358">
    <property type="entry name" value="Sig_transdc_His_kin-like_C"/>
</dbReference>
<evidence type="ECO:0000256" key="2">
    <source>
        <dbReference type="ARBA" id="ARBA00001966"/>
    </source>
</evidence>
<comment type="catalytic activity">
    <reaction evidence="1">
        <text>ATP + protein L-histidine = ADP + protein N-phospho-L-histidine.</text>
        <dbReference type="EC" id="2.7.13.3"/>
    </reaction>
</comment>
<dbReference type="Gene3D" id="3.30.565.10">
    <property type="entry name" value="Histidine kinase-like ATPase, C-terminal domain"/>
    <property type="match status" value="1"/>
</dbReference>
<evidence type="ECO:0000256" key="13">
    <source>
        <dbReference type="ARBA" id="ARBA00023014"/>
    </source>
</evidence>
<sequence>MHIGFFTLLIASAIRLLIRHELDDRTVAALELALVVGLLYAVGLLLWRRAHRAVLYGWLTGVLVCWIALVWIAPSFGFAAIPLLFLALRLLPAPAAMVVAAVLAVATTAGWVALTDVDDPTVFVVPVTLAAMVVGTVTVIKRESEQRRRIIADLLRTRDALAESHRRTGVLEERERLAREIHDTVAQGLSSTGMLLRAADLSWESDPDRSRALIRQATEGVDHNLAEARAFVQGEGPASLEHATLREALADLCRSLSEETGIEAGLTCDGDLDGLPDTVNAALLRIAQGVLANVREHSGASRVAVSLAGIGDRVTLDVRDDGVGFDPSTSRSTSGRGYGLPAVRARVEELGGSLSVESAPGAGTGVSVSLPVEEGE</sequence>
<dbReference type="EC" id="2.7.13.3" evidence="4"/>
<evidence type="ECO:0000256" key="12">
    <source>
        <dbReference type="ARBA" id="ARBA00023012"/>
    </source>
</evidence>
<dbReference type="GO" id="GO:0051539">
    <property type="term" value="F:4 iron, 4 sulfur cluster binding"/>
    <property type="evidence" value="ECO:0007669"/>
    <property type="project" value="UniProtKB-KW"/>
</dbReference>
<dbReference type="Pfam" id="PF07730">
    <property type="entry name" value="HisKA_3"/>
    <property type="match status" value="1"/>
</dbReference>
<keyword evidence="13" id="KW-0411">Iron-sulfur</keyword>
<dbReference type="PRINTS" id="PR00344">
    <property type="entry name" value="BCTRLSENSOR"/>
</dbReference>
<dbReference type="InterPro" id="IPR036890">
    <property type="entry name" value="HATPase_C_sf"/>
</dbReference>
<comment type="cofactor">
    <cofactor evidence="2">
        <name>[4Fe-4S] cluster</name>
        <dbReference type="ChEBI" id="CHEBI:49883"/>
    </cofactor>
</comment>
<dbReference type="GO" id="GO:0005737">
    <property type="term" value="C:cytoplasm"/>
    <property type="evidence" value="ECO:0007669"/>
    <property type="project" value="UniProtKB-SubCell"/>
</dbReference>
<evidence type="ECO:0000256" key="15">
    <source>
        <dbReference type="ARBA" id="ARBA00030800"/>
    </source>
</evidence>
<dbReference type="PIRSF" id="PIRSF037434">
    <property type="entry name" value="STHK_ChrS"/>
    <property type="match status" value="1"/>
</dbReference>
<dbReference type="GO" id="GO:0000155">
    <property type="term" value="F:phosphorelay sensor kinase activity"/>
    <property type="evidence" value="ECO:0007669"/>
    <property type="project" value="InterPro"/>
</dbReference>
<keyword evidence="17" id="KW-1133">Transmembrane helix</keyword>
<comment type="caution">
    <text evidence="19">The sequence shown here is derived from an EMBL/GenBank/DDBJ whole genome shotgun (WGS) entry which is preliminary data.</text>
</comment>
<dbReference type="Pfam" id="PF02518">
    <property type="entry name" value="HATPase_c"/>
    <property type="match status" value="1"/>
</dbReference>
<keyword evidence="17" id="KW-0472">Membrane</keyword>
<dbReference type="CDD" id="cd16917">
    <property type="entry name" value="HATPase_UhpB-NarQ-NarX-like"/>
    <property type="match status" value="1"/>
</dbReference>
<dbReference type="Proteomes" id="UP000467124">
    <property type="component" value="Unassembled WGS sequence"/>
</dbReference>
<dbReference type="SUPFAM" id="SSF55874">
    <property type="entry name" value="ATPase domain of HSP90 chaperone/DNA topoisomerase II/histidine kinase"/>
    <property type="match status" value="1"/>
</dbReference>
<feature type="transmembrane region" description="Helical" evidence="17">
    <location>
        <begin position="121"/>
        <end position="140"/>
    </location>
</feature>
<keyword evidence="11" id="KW-0408">Iron</keyword>
<evidence type="ECO:0000256" key="6">
    <source>
        <dbReference type="ARBA" id="ARBA00022485"/>
    </source>
</evidence>
<keyword evidence="12" id="KW-0902">Two-component regulatory system</keyword>
<keyword evidence="6" id="KW-0004">4Fe-4S</keyword>
<evidence type="ECO:0000256" key="14">
    <source>
        <dbReference type="ARBA" id="ARBA00024827"/>
    </source>
</evidence>
<feature type="transmembrane region" description="Helical" evidence="17">
    <location>
        <begin position="93"/>
        <end position="114"/>
    </location>
</feature>
<dbReference type="InterPro" id="IPR017205">
    <property type="entry name" value="Sig_transdc_His_kinase_ChrS"/>
</dbReference>
<evidence type="ECO:0000256" key="7">
    <source>
        <dbReference type="ARBA" id="ARBA00022490"/>
    </source>
</evidence>
<keyword evidence="7" id="KW-0963">Cytoplasm</keyword>
<dbReference type="GO" id="GO:0046872">
    <property type="term" value="F:metal ion binding"/>
    <property type="evidence" value="ECO:0007669"/>
    <property type="project" value="UniProtKB-KW"/>
</dbReference>
<evidence type="ECO:0000256" key="9">
    <source>
        <dbReference type="ARBA" id="ARBA00022723"/>
    </source>
</evidence>
<organism evidence="19 20">
    <name type="scientific">Nocardiopsis alba</name>
    <dbReference type="NCBI Taxonomy" id="53437"/>
    <lineage>
        <taxon>Bacteria</taxon>
        <taxon>Bacillati</taxon>
        <taxon>Actinomycetota</taxon>
        <taxon>Actinomycetes</taxon>
        <taxon>Streptosporangiales</taxon>
        <taxon>Nocardiopsidaceae</taxon>
        <taxon>Nocardiopsis</taxon>
    </lineage>
</organism>
<feature type="region of interest" description="Disordered" evidence="16">
    <location>
        <begin position="353"/>
        <end position="376"/>
    </location>
</feature>
<dbReference type="PANTHER" id="PTHR24421">
    <property type="entry name" value="NITRATE/NITRITE SENSOR PROTEIN NARX-RELATED"/>
    <property type="match status" value="1"/>
</dbReference>
<protein>
    <recommendedName>
        <fullName evidence="5">Oxygen sensor histidine kinase NreB</fullName>
        <ecNumber evidence="4">2.7.13.3</ecNumber>
    </recommendedName>
    <alternativeName>
        <fullName evidence="15">Nitrogen regulation protein B</fullName>
    </alternativeName>
</protein>
<dbReference type="SMART" id="SM00387">
    <property type="entry name" value="HATPase_c"/>
    <property type="match status" value="1"/>
</dbReference>
<keyword evidence="9" id="KW-0479">Metal-binding</keyword>
<keyword evidence="8" id="KW-0808">Transferase</keyword>
<name>A0A7K2IQZ1_9ACTN</name>
<dbReference type="Gene3D" id="1.20.5.1930">
    <property type="match status" value="1"/>
</dbReference>
<keyword evidence="10 19" id="KW-0418">Kinase</keyword>
<dbReference type="EMBL" id="WWHY01000001">
    <property type="protein sequence ID" value="MYR32380.1"/>
    <property type="molecule type" value="Genomic_DNA"/>
</dbReference>
<dbReference type="InterPro" id="IPR005467">
    <property type="entry name" value="His_kinase_dom"/>
</dbReference>
<feature type="transmembrane region" description="Helical" evidence="17">
    <location>
        <begin position="54"/>
        <end position="87"/>
    </location>
</feature>
<evidence type="ECO:0000259" key="18">
    <source>
        <dbReference type="PROSITE" id="PS50109"/>
    </source>
</evidence>
<dbReference type="InterPro" id="IPR011712">
    <property type="entry name" value="Sig_transdc_His_kin_sub3_dim/P"/>
</dbReference>
<evidence type="ECO:0000256" key="10">
    <source>
        <dbReference type="ARBA" id="ARBA00022777"/>
    </source>
</evidence>
<evidence type="ECO:0000256" key="4">
    <source>
        <dbReference type="ARBA" id="ARBA00012438"/>
    </source>
</evidence>
<dbReference type="InterPro" id="IPR003594">
    <property type="entry name" value="HATPase_dom"/>
</dbReference>
<evidence type="ECO:0000313" key="19">
    <source>
        <dbReference type="EMBL" id="MYR32380.1"/>
    </source>
</evidence>
<evidence type="ECO:0000256" key="16">
    <source>
        <dbReference type="SAM" id="MobiDB-lite"/>
    </source>
</evidence>
<evidence type="ECO:0000256" key="8">
    <source>
        <dbReference type="ARBA" id="ARBA00022679"/>
    </source>
</evidence>
<feature type="transmembrane region" description="Helical" evidence="17">
    <location>
        <begin position="29"/>
        <end position="47"/>
    </location>
</feature>
<evidence type="ECO:0000256" key="5">
    <source>
        <dbReference type="ARBA" id="ARBA00017322"/>
    </source>
</evidence>
<feature type="domain" description="Histidine kinase" evidence="18">
    <location>
        <begin position="283"/>
        <end position="374"/>
    </location>
</feature>